<name>A0A558GRH5_PAENT</name>
<feature type="domain" description="HTH lacI-type" evidence="4">
    <location>
        <begin position="14"/>
        <end position="58"/>
    </location>
</feature>
<dbReference type="GO" id="GO:0000976">
    <property type="term" value="F:transcription cis-regulatory region binding"/>
    <property type="evidence" value="ECO:0007669"/>
    <property type="project" value="TreeGrafter"/>
</dbReference>
<dbReference type="PANTHER" id="PTHR30146">
    <property type="entry name" value="LACI-RELATED TRANSCRIPTIONAL REPRESSOR"/>
    <property type="match status" value="1"/>
</dbReference>
<reference evidence="5 6" key="1">
    <citation type="submission" date="2019-07" db="EMBL/GenBank/DDBJ databases">
        <title>Diversity of Bacteria from Kongsfjorden, Arctic.</title>
        <authorList>
            <person name="Yu Y."/>
        </authorList>
    </citation>
    <scope>NUCLEOTIDE SEQUENCE [LARGE SCALE GENOMIC DNA]</scope>
    <source>
        <strain evidence="5 6">SM1928</strain>
    </source>
</reference>
<dbReference type="Gene3D" id="3.40.50.2300">
    <property type="match status" value="2"/>
</dbReference>
<evidence type="ECO:0000313" key="6">
    <source>
        <dbReference type="Proteomes" id="UP000316500"/>
    </source>
</evidence>
<dbReference type="PANTHER" id="PTHR30146:SF153">
    <property type="entry name" value="LACTOSE OPERON REPRESSOR"/>
    <property type="match status" value="1"/>
</dbReference>
<keyword evidence="3" id="KW-0804">Transcription</keyword>
<dbReference type="InterPro" id="IPR000843">
    <property type="entry name" value="HTH_LacI"/>
</dbReference>
<dbReference type="Gene3D" id="1.10.260.40">
    <property type="entry name" value="lambda repressor-like DNA-binding domains"/>
    <property type="match status" value="1"/>
</dbReference>
<proteinExistence type="predicted"/>
<dbReference type="AlphaFoldDB" id="A0A558GRH5"/>
<dbReference type="SUPFAM" id="SSF53822">
    <property type="entry name" value="Periplasmic binding protein-like I"/>
    <property type="match status" value="1"/>
</dbReference>
<dbReference type="EMBL" id="VNFK01000018">
    <property type="protein sequence ID" value="TVU59484.1"/>
    <property type="molecule type" value="Genomic_DNA"/>
</dbReference>
<sequence length="343" mass="36303">MSSRTVPLTATPRPKIADVAAAAGVSVPTVSKVLNGRSHVSEATRARVQQVLEELDYTKRNPPTEPGLLQLVVNNFDSPWVLETMEGVEAAAARLGYTVAYTRAENATAENWQRLREPSTNRLDGVMLLAPRQGSQLVRQARTLNIPAVAIDPEGSEGLQIPSVSPASFSGALRAVSHLLELGHQRIGIITGRVHSPGHGRARYAAYAAALHEAGLPVLPEFVRDGDFSIESGLRLGGELLDLPERPTAIFTGSDLQALGVMNASAQRSLKIPVDLSVVGFDDIAQAALTSPPLTTVRQPLAQLASMAVGMLTEQIEQQAVGSSTALEVATELVVRGSTAPPT</sequence>
<keyword evidence="2" id="KW-0238">DNA-binding</keyword>
<protein>
    <submittedName>
        <fullName evidence="5">LacI family transcriptional regulator</fullName>
    </submittedName>
</protein>
<dbReference type="CDD" id="cd01392">
    <property type="entry name" value="HTH_LacI"/>
    <property type="match status" value="1"/>
</dbReference>
<dbReference type="InterPro" id="IPR046335">
    <property type="entry name" value="LacI/GalR-like_sensor"/>
</dbReference>
<dbReference type="InterPro" id="IPR010982">
    <property type="entry name" value="Lambda_DNA-bd_dom_sf"/>
</dbReference>
<dbReference type="Proteomes" id="UP000316500">
    <property type="component" value="Unassembled WGS sequence"/>
</dbReference>
<dbReference type="InterPro" id="IPR028082">
    <property type="entry name" value="Peripla_BP_I"/>
</dbReference>
<dbReference type="Pfam" id="PF00356">
    <property type="entry name" value="LacI"/>
    <property type="match status" value="1"/>
</dbReference>
<evidence type="ECO:0000256" key="3">
    <source>
        <dbReference type="ARBA" id="ARBA00023163"/>
    </source>
</evidence>
<accession>A0A558GRH5</accession>
<organism evidence="5 6">
    <name type="scientific">Paenarthrobacter nitroguajacolicus</name>
    <name type="common">Arthrobacter nitroguajacolicus</name>
    <dbReference type="NCBI Taxonomy" id="211146"/>
    <lineage>
        <taxon>Bacteria</taxon>
        <taxon>Bacillati</taxon>
        <taxon>Actinomycetota</taxon>
        <taxon>Actinomycetes</taxon>
        <taxon>Micrococcales</taxon>
        <taxon>Micrococcaceae</taxon>
        <taxon>Paenarthrobacter</taxon>
    </lineage>
</organism>
<keyword evidence="1" id="KW-0805">Transcription regulation</keyword>
<dbReference type="PROSITE" id="PS50932">
    <property type="entry name" value="HTH_LACI_2"/>
    <property type="match status" value="1"/>
</dbReference>
<evidence type="ECO:0000256" key="1">
    <source>
        <dbReference type="ARBA" id="ARBA00023015"/>
    </source>
</evidence>
<evidence type="ECO:0000259" key="4">
    <source>
        <dbReference type="PROSITE" id="PS50932"/>
    </source>
</evidence>
<dbReference type="OrthoDB" id="3227375at2"/>
<dbReference type="PROSITE" id="PS00356">
    <property type="entry name" value="HTH_LACI_1"/>
    <property type="match status" value="1"/>
</dbReference>
<evidence type="ECO:0000256" key="2">
    <source>
        <dbReference type="ARBA" id="ARBA00023125"/>
    </source>
</evidence>
<evidence type="ECO:0000313" key="5">
    <source>
        <dbReference type="EMBL" id="TVU59484.1"/>
    </source>
</evidence>
<dbReference type="SUPFAM" id="SSF47413">
    <property type="entry name" value="lambda repressor-like DNA-binding domains"/>
    <property type="match status" value="1"/>
</dbReference>
<dbReference type="SMART" id="SM00354">
    <property type="entry name" value="HTH_LACI"/>
    <property type="match status" value="1"/>
</dbReference>
<gene>
    <name evidence="5" type="ORF">FQP90_18990</name>
</gene>
<dbReference type="GO" id="GO:0003700">
    <property type="term" value="F:DNA-binding transcription factor activity"/>
    <property type="evidence" value="ECO:0007669"/>
    <property type="project" value="TreeGrafter"/>
</dbReference>
<comment type="caution">
    <text evidence="5">The sequence shown here is derived from an EMBL/GenBank/DDBJ whole genome shotgun (WGS) entry which is preliminary data.</text>
</comment>
<dbReference type="Pfam" id="PF13377">
    <property type="entry name" value="Peripla_BP_3"/>
    <property type="match status" value="1"/>
</dbReference>